<organism evidence="5 6">
    <name type="scientific">Phytophthora cactorum</name>
    <dbReference type="NCBI Taxonomy" id="29920"/>
    <lineage>
        <taxon>Eukaryota</taxon>
        <taxon>Sar</taxon>
        <taxon>Stramenopiles</taxon>
        <taxon>Oomycota</taxon>
        <taxon>Peronosporomycetes</taxon>
        <taxon>Peronosporales</taxon>
        <taxon>Peronosporaceae</taxon>
        <taxon>Phytophthora</taxon>
    </lineage>
</organism>
<proteinExistence type="predicted"/>
<accession>A0A8T1UIR8</accession>
<evidence type="ECO:0000313" key="6">
    <source>
        <dbReference type="Proteomes" id="UP000688947"/>
    </source>
</evidence>
<dbReference type="Proteomes" id="UP000736787">
    <property type="component" value="Unassembled WGS sequence"/>
</dbReference>
<comment type="caution">
    <text evidence="5">The sequence shown here is derived from an EMBL/GenBank/DDBJ whole genome shotgun (WGS) entry which is preliminary data.</text>
</comment>
<dbReference type="AlphaFoldDB" id="A0A8T1UIR8"/>
<sequence>MVKSKAKAPTLYGSVPFVLAASDVATAISLGLQRNETPMNMTDYRLPDYVVGHAKKRNIGVDSYASQQAVQQRCKQFACSVDFSFL</sequence>
<evidence type="ECO:0000313" key="5">
    <source>
        <dbReference type="EMBL" id="KAG6960883.1"/>
    </source>
</evidence>
<evidence type="ECO:0000313" key="4">
    <source>
        <dbReference type="EMBL" id="KAG3220152.1"/>
    </source>
</evidence>
<dbReference type="Proteomes" id="UP000735874">
    <property type="component" value="Unassembled WGS sequence"/>
</dbReference>
<dbReference type="EMBL" id="RCMG01000322">
    <property type="protein sequence ID" value="KAG2856672.1"/>
    <property type="molecule type" value="Genomic_DNA"/>
</dbReference>
<evidence type="ECO:0000313" key="2">
    <source>
        <dbReference type="EMBL" id="KAG2942485.1"/>
    </source>
</evidence>
<dbReference type="EMBL" id="RCMK01000228">
    <property type="protein sequence ID" value="KAG2942485.1"/>
    <property type="molecule type" value="Genomic_DNA"/>
</dbReference>
<dbReference type="Proteomes" id="UP000760860">
    <property type="component" value="Unassembled WGS sequence"/>
</dbReference>
<dbReference type="OrthoDB" id="119269at2759"/>
<dbReference type="Proteomes" id="UP000697107">
    <property type="component" value="Unassembled WGS sequence"/>
</dbReference>
<name>A0A8T1UIR8_9STRA</name>
<dbReference type="Proteomes" id="UP000688947">
    <property type="component" value="Unassembled WGS sequence"/>
</dbReference>
<reference evidence="5" key="2">
    <citation type="submission" date="2021-01" db="EMBL/GenBank/DDBJ databases">
        <title>Phytophthora aleatoria, a newly-described species from Pinus radiata is distinct from Phytophthora cactorum isolates based on comparative genomics.</title>
        <authorList>
            <person name="Mcdougal R."/>
            <person name="Panda P."/>
            <person name="Williams N."/>
            <person name="Studholme D.J."/>
        </authorList>
    </citation>
    <scope>NUCLEOTIDE SEQUENCE</scope>
    <source>
        <strain evidence="5">NZFS 3830</strain>
    </source>
</reference>
<gene>
    <name evidence="5" type="ORF">JG687_00007998</name>
    <name evidence="1" type="ORF">PC113_g11361</name>
    <name evidence="2" type="ORF">PC117_g9761</name>
    <name evidence="3" type="ORF">PC118_g10682</name>
    <name evidence="4" type="ORF">PC129_g9086</name>
</gene>
<dbReference type="EMBL" id="RCML01000311">
    <property type="protein sequence ID" value="KAG2981324.1"/>
    <property type="molecule type" value="Genomic_DNA"/>
</dbReference>
<protein>
    <submittedName>
        <fullName evidence="5">Uncharacterized protein</fullName>
    </submittedName>
</protein>
<dbReference type="EMBL" id="JAENGZ010000369">
    <property type="protein sequence ID" value="KAG6960883.1"/>
    <property type="molecule type" value="Genomic_DNA"/>
</dbReference>
<dbReference type="EMBL" id="RCMV01000278">
    <property type="protein sequence ID" value="KAG3220152.1"/>
    <property type="molecule type" value="Genomic_DNA"/>
</dbReference>
<evidence type="ECO:0000313" key="3">
    <source>
        <dbReference type="EMBL" id="KAG2981324.1"/>
    </source>
</evidence>
<reference evidence="4" key="1">
    <citation type="submission" date="2018-05" db="EMBL/GenBank/DDBJ databases">
        <title>Effector identification in a new, highly contiguous assembly of the strawberry crown rot pathogen Phytophthora cactorum.</title>
        <authorList>
            <person name="Armitage A.D."/>
            <person name="Nellist C.F."/>
            <person name="Bates H."/>
            <person name="Vickerstaff R.J."/>
            <person name="Harrison R.J."/>
        </authorList>
    </citation>
    <scope>NUCLEOTIDE SEQUENCE</scope>
    <source>
        <strain evidence="1">15-7</strain>
        <strain evidence="2">4040</strain>
        <strain evidence="3">P415</strain>
        <strain evidence="4">P421</strain>
    </source>
</reference>
<evidence type="ECO:0000313" key="1">
    <source>
        <dbReference type="EMBL" id="KAG2856672.1"/>
    </source>
</evidence>